<keyword evidence="1" id="KW-0812">Transmembrane</keyword>
<evidence type="ECO:0000313" key="3">
    <source>
        <dbReference type="Proteomes" id="UP001165586"/>
    </source>
</evidence>
<protein>
    <submittedName>
        <fullName evidence="2">Uncharacterized protein</fullName>
    </submittedName>
</protein>
<dbReference type="Proteomes" id="UP001165586">
    <property type="component" value="Unassembled WGS sequence"/>
</dbReference>
<keyword evidence="3" id="KW-1185">Reference proteome</keyword>
<keyword evidence="1" id="KW-0472">Membrane</keyword>
<reference evidence="2" key="1">
    <citation type="submission" date="2022-08" db="EMBL/GenBank/DDBJ databases">
        <authorList>
            <person name="Deng Y."/>
            <person name="Han X.-F."/>
            <person name="Zhang Y.-Q."/>
        </authorList>
    </citation>
    <scope>NUCLEOTIDE SEQUENCE</scope>
    <source>
        <strain evidence="2">CPCC 203386</strain>
    </source>
</reference>
<sequence>MVIGPIAFLIWLLLRGMYLWLLVPICAALGVTVHPILKTRRATIGLRGFKHRVRIFGNLETDEDECLSEKFRRR</sequence>
<comment type="caution">
    <text evidence="2">The sequence shown here is derived from an EMBL/GenBank/DDBJ whole genome shotgun (WGS) entry which is preliminary data.</text>
</comment>
<dbReference type="EMBL" id="JANLCJ010000014">
    <property type="protein sequence ID" value="MCS5736283.1"/>
    <property type="molecule type" value="Genomic_DNA"/>
</dbReference>
<accession>A0ABT2H8S0</accession>
<name>A0ABT2H8S0_9MICO</name>
<evidence type="ECO:0000313" key="2">
    <source>
        <dbReference type="EMBL" id="MCS5736283.1"/>
    </source>
</evidence>
<feature type="transmembrane region" description="Helical" evidence="1">
    <location>
        <begin position="17"/>
        <end position="37"/>
    </location>
</feature>
<dbReference type="RefSeq" id="WP_259542159.1">
    <property type="nucleotide sequence ID" value="NZ_JANLCJ010000014.1"/>
</dbReference>
<keyword evidence="1" id="KW-1133">Transmembrane helix</keyword>
<proteinExistence type="predicted"/>
<gene>
    <name evidence="2" type="ORF">N1032_21320</name>
</gene>
<organism evidence="2 3">
    <name type="scientific">Herbiconiux daphne</name>
    <dbReference type="NCBI Taxonomy" id="2970914"/>
    <lineage>
        <taxon>Bacteria</taxon>
        <taxon>Bacillati</taxon>
        <taxon>Actinomycetota</taxon>
        <taxon>Actinomycetes</taxon>
        <taxon>Micrococcales</taxon>
        <taxon>Microbacteriaceae</taxon>
        <taxon>Herbiconiux</taxon>
    </lineage>
</organism>
<evidence type="ECO:0000256" key="1">
    <source>
        <dbReference type="SAM" id="Phobius"/>
    </source>
</evidence>